<dbReference type="RefSeq" id="WP_380855718.1">
    <property type="nucleotide sequence ID" value="NZ_JBHRXV010000001.1"/>
</dbReference>
<comment type="caution">
    <text evidence="2">The sequence shown here is derived from an EMBL/GenBank/DDBJ whole genome shotgun (WGS) entry which is preliminary data.</text>
</comment>
<dbReference type="PRINTS" id="PR00081">
    <property type="entry name" value="GDHRDH"/>
</dbReference>
<comment type="similarity">
    <text evidence="1">Belongs to the short-chain dehydrogenases/reductases (SDR) family.</text>
</comment>
<gene>
    <name evidence="2" type="ORF">ACFOMD_01470</name>
</gene>
<name>A0ABV7X5Y3_9SPHN</name>
<dbReference type="InterPro" id="IPR050259">
    <property type="entry name" value="SDR"/>
</dbReference>
<dbReference type="InterPro" id="IPR036291">
    <property type="entry name" value="NAD(P)-bd_dom_sf"/>
</dbReference>
<dbReference type="PANTHER" id="PTHR42879:SF6">
    <property type="entry name" value="NADPH-DEPENDENT REDUCTASE BACG"/>
    <property type="match status" value="1"/>
</dbReference>
<protein>
    <submittedName>
        <fullName evidence="2">SDR family oxidoreductase</fullName>
    </submittedName>
</protein>
<keyword evidence="3" id="KW-1185">Reference proteome</keyword>
<sequence length="263" mass="27886">MDLGIRGRKAIVAGGSAGLGAASAQALAAEGVELFISARGRERLEDFAAQVAQETGAKVTAVVADHGTEAGRATLLAACPEPDILVITCSPPAMTEDYLEITPQDYRDSVETTLIGPIELMRATLEGMAERGFGRVVNIATIGAKAPWQARLLSGPTRSALLNFVHAVSKRYIARNVTMNNLLPGMFHTATSLERFTQMAAEKGTTYEQEEFAFAKKRLRIPAGRFGQPEELAPFCAMLCGAQASFITGQSLVIDGGGITSLL</sequence>
<evidence type="ECO:0000313" key="2">
    <source>
        <dbReference type="EMBL" id="MFC3711221.1"/>
    </source>
</evidence>
<accession>A0ABV7X5Y3</accession>
<dbReference type="PANTHER" id="PTHR42879">
    <property type="entry name" value="3-OXOACYL-(ACYL-CARRIER-PROTEIN) REDUCTASE"/>
    <property type="match status" value="1"/>
</dbReference>
<dbReference type="Pfam" id="PF13561">
    <property type="entry name" value="adh_short_C2"/>
    <property type="match status" value="1"/>
</dbReference>
<dbReference type="EMBL" id="JBHRXV010000001">
    <property type="protein sequence ID" value="MFC3711221.1"/>
    <property type="molecule type" value="Genomic_DNA"/>
</dbReference>
<dbReference type="Gene3D" id="3.40.50.720">
    <property type="entry name" value="NAD(P)-binding Rossmann-like Domain"/>
    <property type="match status" value="1"/>
</dbReference>
<dbReference type="Proteomes" id="UP001595615">
    <property type="component" value="Unassembled WGS sequence"/>
</dbReference>
<proteinExistence type="inferred from homology"/>
<evidence type="ECO:0000313" key="3">
    <source>
        <dbReference type="Proteomes" id="UP001595615"/>
    </source>
</evidence>
<organism evidence="2 3">
    <name type="scientific">Sphingoaurantiacus capsulatus</name>
    <dbReference type="NCBI Taxonomy" id="1771310"/>
    <lineage>
        <taxon>Bacteria</taxon>
        <taxon>Pseudomonadati</taxon>
        <taxon>Pseudomonadota</taxon>
        <taxon>Alphaproteobacteria</taxon>
        <taxon>Sphingomonadales</taxon>
        <taxon>Sphingosinicellaceae</taxon>
        <taxon>Sphingoaurantiacus</taxon>
    </lineage>
</organism>
<reference evidence="3" key="1">
    <citation type="journal article" date="2019" name="Int. J. Syst. Evol. Microbiol.">
        <title>The Global Catalogue of Microorganisms (GCM) 10K type strain sequencing project: providing services to taxonomists for standard genome sequencing and annotation.</title>
        <authorList>
            <consortium name="The Broad Institute Genomics Platform"/>
            <consortium name="The Broad Institute Genome Sequencing Center for Infectious Disease"/>
            <person name="Wu L."/>
            <person name="Ma J."/>
        </authorList>
    </citation>
    <scope>NUCLEOTIDE SEQUENCE [LARGE SCALE GENOMIC DNA]</scope>
    <source>
        <strain evidence="3">KCTC 42644</strain>
    </source>
</reference>
<evidence type="ECO:0000256" key="1">
    <source>
        <dbReference type="ARBA" id="ARBA00006484"/>
    </source>
</evidence>
<dbReference type="InterPro" id="IPR002347">
    <property type="entry name" value="SDR_fam"/>
</dbReference>
<dbReference type="SUPFAM" id="SSF51735">
    <property type="entry name" value="NAD(P)-binding Rossmann-fold domains"/>
    <property type="match status" value="1"/>
</dbReference>